<evidence type="ECO:0000313" key="2">
    <source>
        <dbReference type="EMBL" id="EUN24161.1"/>
    </source>
</evidence>
<name>W7E7L6_BIPV3</name>
<dbReference type="Proteomes" id="UP000054337">
    <property type="component" value="Unassembled WGS sequence"/>
</dbReference>
<feature type="compositionally biased region" description="Basic and acidic residues" evidence="1">
    <location>
        <begin position="71"/>
        <end position="88"/>
    </location>
</feature>
<gene>
    <name evidence="2" type="ORF">COCVIDRAFT_40276</name>
</gene>
<dbReference type="HOGENOM" id="CLU_2157935_0_0_1"/>
<accession>W7E7L6</accession>
<protein>
    <submittedName>
        <fullName evidence="2">Uncharacterized protein</fullName>
    </submittedName>
</protein>
<dbReference type="GeneID" id="26256853"/>
<evidence type="ECO:0000313" key="3">
    <source>
        <dbReference type="Proteomes" id="UP000054337"/>
    </source>
</evidence>
<evidence type="ECO:0000256" key="1">
    <source>
        <dbReference type="SAM" id="MobiDB-lite"/>
    </source>
</evidence>
<dbReference type="EMBL" id="KI968772">
    <property type="protein sequence ID" value="EUN24161.1"/>
    <property type="molecule type" value="Genomic_DNA"/>
</dbReference>
<feature type="region of interest" description="Disordered" evidence="1">
    <location>
        <begin position="71"/>
        <end position="111"/>
    </location>
</feature>
<reference evidence="2 3" key="1">
    <citation type="journal article" date="2013" name="PLoS Genet.">
        <title>Comparative genome structure, secondary metabolite, and effector coding capacity across Cochliobolus pathogens.</title>
        <authorList>
            <person name="Condon B.J."/>
            <person name="Leng Y."/>
            <person name="Wu D."/>
            <person name="Bushley K.E."/>
            <person name="Ohm R.A."/>
            <person name="Otillar R."/>
            <person name="Martin J."/>
            <person name="Schackwitz W."/>
            <person name="Grimwood J."/>
            <person name="MohdZainudin N."/>
            <person name="Xue C."/>
            <person name="Wang R."/>
            <person name="Manning V.A."/>
            <person name="Dhillon B."/>
            <person name="Tu Z.J."/>
            <person name="Steffenson B.J."/>
            <person name="Salamov A."/>
            <person name="Sun H."/>
            <person name="Lowry S."/>
            <person name="LaButti K."/>
            <person name="Han J."/>
            <person name="Copeland A."/>
            <person name="Lindquist E."/>
            <person name="Barry K."/>
            <person name="Schmutz J."/>
            <person name="Baker S.E."/>
            <person name="Ciuffetti L.M."/>
            <person name="Grigoriev I.V."/>
            <person name="Zhong S."/>
            <person name="Turgeon B.G."/>
        </authorList>
    </citation>
    <scope>NUCLEOTIDE SEQUENCE [LARGE SCALE GENOMIC DNA]</scope>
    <source>
        <strain evidence="2 3">FI3</strain>
    </source>
</reference>
<feature type="compositionally biased region" description="Basic and acidic residues" evidence="1">
    <location>
        <begin position="101"/>
        <end position="111"/>
    </location>
</feature>
<dbReference type="AlphaFoldDB" id="W7E7L6"/>
<keyword evidence="3" id="KW-1185">Reference proteome</keyword>
<dbReference type="RefSeq" id="XP_014553741.1">
    <property type="nucleotide sequence ID" value="XM_014698255.1"/>
</dbReference>
<sequence length="111" mass="12924">MPNNKETGLSAREAARIIFWNVQTGLMRGARRSRILNAHFTRDKKNHLVDVIVLWFETFETMNCYLQTQDTKDEISRDDGYPKSDDPNANHIAWSSHVAPNHRDVHKPSRH</sequence>
<organism evidence="2 3">
    <name type="scientific">Bipolaris victoriae (strain FI3)</name>
    <name type="common">Victoria blight of oats agent</name>
    <name type="synonym">Cochliobolus victoriae</name>
    <dbReference type="NCBI Taxonomy" id="930091"/>
    <lineage>
        <taxon>Eukaryota</taxon>
        <taxon>Fungi</taxon>
        <taxon>Dikarya</taxon>
        <taxon>Ascomycota</taxon>
        <taxon>Pezizomycotina</taxon>
        <taxon>Dothideomycetes</taxon>
        <taxon>Pleosporomycetidae</taxon>
        <taxon>Pleosporales</taxon>
        <taxon>Pleosporineae</taxon>
        <taxon>Pleosporaceae</taxon>
        <taxon>Bipolaris</taxon>
    </lineage>
</organism>
<proteinExistence type="predicted"/>